<keyword evidence="5" id="KW-0812">Transmembrane</keyword>
<organism evidence="8 9">
    <name type="scientific">Flavobacterium croceum DSM 17960</name>
    <dbReference type="NCBI Taxonomy" id="1121886"/>
    <lineage>
        <taxon>Bacteria</taxon>
        <taxon>Pseudomonadati</taxon>
        <taxon>Bacteroidota</taxon>
        <taxon>Flavobacteriia</taxon>
        <taxon>Flavobacteriales</taxon>
        <taxon>Flavobacteriaceae</taxon>
        <taxon>Flavobacterium</taxon>
    </lineage>
</organism>
<sequence>MFGSINWTEIYNKHSKKMLWVCKRYVDDMSLAEDLMHEGFITAMQKQHTFSGFGSFEGWLKTIMINTSLIYLRKNKKGVFISEIEIPDTIPETIDMNLVTNSKSKIINTDFTQEELLEVVASIPEHHRIVFNMYVVDNFSHSKISKTLNITTNTSKSHLLRARKKIQELLFLKASEKEQKKDRKKLFFWFFFISLYVDSLYAASFSSFQTKPVKPFDIAEIIRINNLPVKATKGFIFRVTLQNFILSLFSIILIFLGILYFFTSKNNVTIEIDLSKAQKEKNKINSIEKGTLKNTFLITENDSLNQSNLEKKSKPESNIKLETSILNESAKSKKRKRNNVVVKKIVDTVYVYE</sequence>
<dbReference type="Proteomes" id="UP000237056">
    <property type="component" value="Unassembled WGS sequence"/>
</dbReference>
<feature type="transmembrane region" description="Helical" evidence="5">
    <location>
        <begin position="186"/>
        <end position="205"/>
    </location>
</feature>
<dbReference type="InterPro" id="IPR013325">
    <property type="entry name" value="RNA_pol_sigma_r2"/>
</dbReference>
<keyword evidence="4" id="KW-0804">Transcription</keyword>
<dbReference type="InterPro" id="IPR036388">
    <property type="entry name" value="WH-like_DNA-bd_sf"/>
</dbReference>
<gene>
    <name evidence="8" type="ORF">Q361_10163</name>
</gene>
<evidence type="ECO:0000256" key="3">
    <source>
        <dbReference type="ARBA" id="ARBA00023082"/>
    </source>
</evidence>
<dbReference type="PANTHER" id="PTHR43133">
    <property type="entry name" value="RNA POLYMERASE ECF-TYPE SIGMA FACTO"/>
    <property type="match status" value="1"/>
</dbReference>
<dbReference type="AlphaFoldDB" id="A0A2S4NBA4"/>
<evidence type="ECO:0000256" key="2">
    <source>
        <dbReference type="ARBA" id="ARBA00023015"/>
    </source>
</evidence>
<accession>A0A2S4NBA4</accession>
<evidence type="ECO:0000259" key="6">
    <source>
        <dbReference type="Pfam" id="PF04542"/>
    </source>
</evidence>
<keyword evidence="5" id="KW-1133">Transmembrane helix</keyword>
<dbReference type="SUPFAM" id="SSF88946">
    <property type="entry name" value="Sigma2 domain of RNA polymerase sigma factors"/>
    <property type="match status" value="1"/>
</dbReference>
<dbReference type="Pfam" id="PF04542">
    <property type="entry name" value="Sigma70_r2"/>
    <property type="match status" value="1"/>
</dbReference>
<dbReference type="RefSeq" id="WP_103724713.1">
    <property type="nucleotide sequence ID" value="NZ_PQNY01000001.1"/>
</dbReference>
<evidence type="ECO:0000256" key="5">
    <source>
        <dbReference type="SAM" id="Phobius"/>
    </source>
</evidence>
<evidence type="ECO:0000256" key="4">
    <source>
        <dbReference type="ARBA" id="ARBA00023163"/>
    </source>
</evidence>
<name>A0A2S4NBA4_9FLAO</name>
<dbReference type="GO" id="GO:0016987">
    <property type="term" value="F:sigma factor activity"/>
    <property type="evidence" value="ECO:0007669"/>
    <property type="project" value="UniProtKB-KW"/>
</dbReference>
<comment type="caution">
    <text evidence="8">The sequence shown here is derived from an EMBL/GenBank/DDBJ whole genome shotgun (WGS) entry which is preliminary data.</text>
</comment>
<keyword evidence="5" id="KW-0472">Membrane</keyword>
<evidence type="ECO:0000256" key="1">
    <source>
        <dbReference type="ARBA" id="ARBA00010641"/>
    </source>
</evidence>
<dbReference type="EMBL" id="PQNY01000001">
    <property type="protein sequence ID" value="POS02965.1"/>
    <property type="molecule type" value="Genomic_DNA"/>
</dbReference>
<reference evidence="8 9" key="1">
    <citation type="submission" date="2018-01" db="EMBL/GenBank/DDBJ databases">
        <title>Genomic Encyclopedia of Type Strains, Phase I: the one thousand microbial genomes (KMG-I) project.</title>
        <authorList>
            <person name="Goeker M."/>
        </authorList>
    </citation>
    <scope>NUCLEOTIDE SEQUENCE [LARGE SCALE GENOMIC DNA]</scope>
    <source>
        <strain evidence="8 9">DSM 17960</strain>
    </source>
</reference>
<evidence type="ECO:0000313" key="9">
    <source>
        <dbReference type="Proteomes" id="UP000237056"/>
    </source>
</evidence>
<dbReference type="Gene3D" id="1.10.10.10">
    <property type="entry name" value="Winged helix-like DNA-binding domain superfamily/Winged helix DNA-binding domain"/>
    <property type="match status" value="1"/>
</dbReference>
<keyword evidence="9" id="KW-1185">Reference proteome</keyword>
<dbReference type="SUPFAM" id="SSF88659">
    <property type="entry name" value="Sigma3 and sigma4 domains of RNA polymerase sigma factors"/>
    <property type="match status" value="1"/>
</dbReference>
<dbReference type="GO" id="GO:0003677">
    <property type="term" value="F:DNA binding"/>
    <property type="evidence" value="ECO:0007669"/>
    <property type="project" value="InterPro"/>
</dbReference>
<dbReference type="OrthoDB" id="1274624at2"/>
<feature type="domain" description="RNA polymerase sigma factor 70 region 4 type 2" evidence="7">
    <location>
        <begin position="114"/>
        <end position="166"/>
    </location>
</feature>
<keyword evidence="3" id="KW-0731">Sigma factor</keyword>
<dbReference type="Pfam" id="PF08281">
    <property type="entry name" value="Sigma70_r4_2"/>
    <property type="match status" value="1"/>
</dbReference>
<dbReference type="PANTHER" id="PTHR43133:SF46">
    <property type="entry name" value="RNA POLYMERASE SIGMA-70 FACTOR ECF SUBFAMILY"/>
    <property type="match status" value="1"/>
</dbReference>
<dbReference type="NCBIfam" id="TIGR02937">
    <property type="entry name" value="sigma70-ECF"/>
    <property type="match status" value="1"/>
</dbReference>
<comment type="similarity">
    <text evidence="1">Belongs to the sigma-70 factor family. ECF subfamily.</text>
</comment>
<dbReference type="GO" id="GO:0006352">
    <property type="term" value="P:DNA-templated transcription initiation"/>
    <property type="evidence" value="ECO:0007669"/>
    <property type="project" value="InterPro"/>
</dbReference>
<evidence type="ECO:0000259" key="7">
    <source>
        <dbReference type="Pfam" id="PF08281"/>
    </source>
</evidence>
<dbReference type="InterPro" id="IPR013324">
    <property type="entry name" value="RNA_pol_sigma_r3/r4-like"/>
</dbReference>
<dbReference type="InterPro" id="IPR013249">
    <property type="entry name" value="RNA_pol_sigma70_r4_t2"/>
</dbReference>
<dbReference type="InterPro" id="IPR039425">
    <property type="entry name" value="RNA_pol_sigma-70-like"/>
</dbReference>
<dbReference type="InterPro" id="IPR014284">
    <property type="entry name" value="RNA_pol_sigma-70_dom"/>
</dbReference>
<feature type="transmembrane region" description="Helical" evidence="5">
    <location>
        <begin position="244"/>
        <end position="262"/>
    </location>
</feature>
<evidence type="ECO:0000313" key="8">
    <source>
        <dbReference type="EMBL" id="POS02965.1"/>
    </source>
</evidence>
<keyword evidence="2" id="KW-0805">Transcription regulation</keyword>
<dbReference type="InterPro" id="IPR007627">
    <property type="entry name" value="RNA_pol_sigma70_r2"/>
</dbReference>
<protein>
    <submittedName>
        <fullName evidence="8">RNA polymerase sigma factor (Sigma-70 family)</fullName>
    </submittedName>
</protein>
<dbReference type="Gene3D" id="1.10.1740.10">
    <property type="match status" value="1"/>
</dbReference>
<proteinExistence type="inferred from homology"/>
<feature type="domain" description="RNA polymerase sigma-70 region 2" evidence="6">
    <location>
        <begin position="10"/>
        <end position="77"/>
    </location>
</feature>